<organism evidence="2 3">
    <name type="scientific">Alicyclobacillus cellulosilyticus</name>
    <dbReference type="NCBI Taxonomy" id="1003997"/>
    <lineage>
        <taxon>Bacteria</taxon>
        <taxon>Bacillati</taxon>
        <taxon>Bacillota</taxon>
        <taxon>Bacilli</taxon>
        <taxon>Bacillales</taxon>
        <taxon>Alicyclobacillaceae</taxon>
        <taxon>Alicyclobacillus</taxon>
    </lineage>
</organism>
<accession>A0A917NNJ6</accession>
<dbReference type="PANTHER" id="PTHR40032:SF1">
    <property type="entry name" value="EXPORTED PROTEIN"/>
    <property type="match status" value="1"/>
</dbReference>
<dbReference type="InterPro" id="IPR024301">
    <property type="entry name" value="Amidase_6"/>
</dbReference>
<sequence>MEQLLEAVRGYFAGRNAAWVTGDYVPALAAARAQPGAAAELEHAVVLQRRAVRRRGISILRARTRVRLQPGRGAVKEEKTEVEVWAEETVTWLYADRTDVGVEARCILHRQRWQRAADGHWILAAVEAPSEPPAEAAEPPVHPPQPPAVPSVAGGMSVIQPLFTRCTHYDRVRVQRYADLWWNGHNPDFPVLAADSANFASQCLLAGNMPSRRTDGGGGWWCAWPAGGSGTPGWSDSWGSADRLCAYLLQEAGGELASGPRELKVGDLVFYDWNGQGFYQHVAVVTDFDGRGDPLVNAHAAASFRRHFLYLDSPAWTPRTRYAFVHLPDAVCYTGRG</sequence>
<comment type="caution">
    <text evidence="2">The sequence shown here is derived from an EMBL/GenBank/DDBJ whole genome shotgun (WGS) entry which is preliminary data.</text>
</comment>
<reference evidence="2" key="1">
    <citation type="journal article" date="2014" name="Int. J. Syst. Evol. Microbiol.">
        <title>Complete genome sequence of Corynebacterium casei LMG S-19264T (=DSM 44701T), isolated from a smear-ripened cheese.</title>
        <authorList>
            <consortium name="US DOE Joint Genome Institute (JGI-PGF)"/>
            <person name="Walter F."/>
            <person name="Albersmeier A."/>
            <person name="Kalinowski J."/>
            <person name="Ruckert C."/>
        </authorList>
    </citation>
    <scope>NUCLEOTIDE SEQUENCE</scope>
    <source>
        <strain evidence="2">JCM 18487</strain>
    </source>
</reference>
<gene>
    <name evidence="2" type="ORF">GCM10010885_23710</name>
</gene>
<keyword evidence="3" id="KW-1185">Reference proteome</keyword>
<dbReference type="EMBL" id="BMOY01000057">
    <property type="protein sequence ID" value="GGJ13655.1"/>
    <property type="molecule type" value="Genomic_DNA"/>
</dbReference>
<name>A0A917NNJ6_9BACL</name>
<dbReference type="RefSeq" id="WP_188883378.1">
    <property type="nucleotide sequence ID" value="NZ_BMOY01000057.1"/>
</dbReference>
<evidence type="ECO:0000313" key="3">
    <source>
        <dbReference type="Proteomes" id="UP000637695"/>
    </source>
</evidence>
<protein>
    <recommendedName>
        <fullName evidence="1">Putative amidase domain-containing protein</fullName>
    </recommendedName>
</protein>
<dbReference type="PANTHER" id="PTHR40032">
    <property type="entry name" value="EXPORTED PROTEIN-RELATED"/>
    <property type="match status" value="1"/>
</dbReference>
<feature type="domain" description="Putative amidase" evidence="1">
    <location>
        <begin position="169"/>
        <end position="309"/>
    </location>
</feature>
<reference evidence="2" key="2">
    <citation type="submission" date="2020-09" db="EMBL/GenBank/DDBJ databases">
        <authorList>
            <person name="Sun Q."/>
            <person name="Ohkuma M."/>
        </authorList>
    </citation>
    <scope>NUCLEOTIDE SEQUENCE</scope>
    <source>
        <strain evidence="2">JCM 18487</strain>
    </source>
</reference>
<dbReference type="AlphaFoldDB" id="A0A917NNJ6"/>
<evidence type="ECO:0000313" key="2">
    <source>
        <dbReference type="EMBL" id="GGJ13655.1"/>
    </source>
</evidence>
<dbReference type="Pfam" id="PF12671">
    <property type="entry name" value="Amidase_6"/>
    <property type="match status" value="1"/>
</dbReference>
<dbReference type="Proteomes" id="UP000637695">
    <property type="component" value="Unassembled WGS sequence"/>
</dbReference>
<proteinExistence type="predicted"/>
<evidence type="ECO:0000259" key="1">
    <source>
        <dbReference type="Pfam" id="PF12671"/>
    </source>
</evidence>